<keyword evidence="1" id="KW-0472">Membrane</keyword>
<dbReference type="AlphaFoldDB" id="A0A495EVK9"/>
<keyword evidence="1" id="KW-1133">Transmembrane helix</keyword>
<keyword evidence="1" id="KW-0812">Transmembrane</keyword>
<dbReference type="EMBL" id="RBIR01000002">
    <property type="protein sequence ID" value="RKR20643.1"/>
    <property type="molecule type" value="Genomic_DNA"/>
</dbReference>
<name>A0A495EVK9_9MICC</name>
<proteinExistence type="predicted"/>
<evidence type="ECO:0000313" key="3">
    <source>
        <dbReference type="Proteomes" id="UP000276055"/>
    </source>
</evidence>
<organism evidence="2 3">
    <name type="scientific">Arthrobacter oryzae</name>
    <dbReference type="NCBI Taxonomy" id="409290"/>
    <lineage>
        <taxon>Bacteria</taxon>
        <taxon>Bacillati</taxon>
        <taxon>Actinomycetota</taxon>
        <taxon>Actinomycetes</taxon>
        <taxon>Micrococcales</taxon>
        <taxon>Micrococcaceae</taxon>
        <taxon>Arthrobacter</taxon>
    </lineage>
</organism>
<feature type="transmembrane region" description="Helical" evidence="1">
    <location>
        <begin position="469"/>
        <end position="492"/>
    </location>
</feature>
<feature type="transmembrane region" description="Helical" evidence="1">
    <location>
        <begin position="345"/>
        <end position="367"/>
    </location>
</feature>
<feature type="transmembrane region" description="Helical" evidence="1">
    <location>
        <begin position="47"/>
        <end position="68"/>
    </location>
</feature>
<dbReference type="RefSeq" id="WP_244208274.1">
    <property type="nucleotide sequence ID" value="NZ_RBIR01000002.1"/>
</dbReference>
<dbReference type="Proteomes" id="UP000276055">
    <property type="component" value="Unassembled WGS sequence"/>
</dbReference>
<accession>A0A495EVK9</accession>
<evidence type="ECO:0000256" key="1">
    <source>
        <dbReference type="SAM" id="Phobius"/>
    </source>
</evidence>
<feature type="transmembrane region" description="Helical" evidence="1">
    <location>
        <begin position="420"/>
        <end position="439"/>
    </location>
</feature>
<feature type="transmembrane region" description="Helical" evidence="1">
    <location>
        <begin position="388"/>
        <end position="408"/>
    </location>
</feature>
<feature type="transmembrane region" description="Helical" evidence="1">
    <location>
        <begin position="262"/>
        <end position="280"/>
    </location>
</feature>
<gene>
    <name evidence="2" type="ORF">C8D78_1282</name>
</gene>
<feature type="transmembrane region" description="Helical" evidence="1">
    <location>
        <begin position="311"/>
        <end position="333"/>
    </location>
</feature>
<feature type="transmembrane region" description="Helical" evidence="1">
    <location>
        <begin position="88"/>
        <end position="106"/>
    </location>
</feature>
<reference evidence="2 3" key="1">
    <citation type="submission" date="2018-10" db="EMBL/GenBank/DDBJ databases">
        <title>Genomic Encyclopedia of Type Strains, Phase IV (KMG-IV): sequencing the most valuable type-strain genomes for metagenomic binning, comparative biology and taxonomic classification.</title>
        <authorList>
            <person name="Goeker M."/>
        </authorList>
    </citation>
    <scope>NUCLEOTIDE SEQUENCE [LARGE SCALE GENOMIC DNA]</scope>
    <source>
        <strain evidence="2 3">DSM 25586</strain>
    </source>
</reference>
<feature type="transmembrane region" description="Helical" evidence="1">
    <location>
        <begin position="231"/>
        <end position="250"/>
    </location>
</feature>
<protein>
    <submittedName>
        <fullName evidence="2">Uncharacterized protein</fullName>
    </submittedName>
</protein>
<feature type="transmembrane region" description="Helical" evidence="1">
    <location>
        <begin position="127"/>
        <end position="146"/>
    </location>
</feature>
<comment type="caution">
    <text evidence="2">The sequence shown here is derived from an EMBL/GenBank/DDBJ whole genome shotgun (WGS) entry which is preliminary data.</text>
</comment>
<feature type="transmembrane region" description="Helical" evidence="1">
    <location>
        <begin position="512"/>
        <end position="534"/>
    </location>
</feature>
<sequence length="548" mass="56083">MPFQFYLPPMVLLGPAVAALVVYAVLRWVIWAPGTGTSPQTVSEHGLWVGVIGWLASSLQGATTLGIIPASPSAGGALVSAETIAPALAWPVLGCLTVHALGQISYPGPRRMRRQAVLSVRHIGDFLPRRLAVTTAAIFVTAAVAITRTATLPGFPAVAPATVSDGTDGHYVGGGDGRIPGSEVACWIGSALLVLAAGTWLVLRLIARRRQLESLDAADNAVLRTIAMNRLLRTVSTVAAGLTAIAGNFAARPDPAQGPAAWMNPAGLACTVVLLVMWWWRPPRLASAEPGRRNRRGAVAATGRQHPGARLVASLGALLGLAATVPLVAGVFLSQALIAADGSGIAGFLALAAVSVLFVITAGELLLQRNYGSSEAPRGWPRQPVSPARLTTAVLALLVFVAVLGVTAAGQARLAEGPGWVPAGLFTAGTCVASLPALLTARFRRGVRGAPGGLDAALRAITVHRVVRTLTATVTAQAAVLLLTRSNAWAAVLGRDAFGGTDPAATFWGPAIAAGTVLGVAAAVIAVIPVGIAVRRPPAPLPRQEVAA</sequence>
<evidence type="ECO:0000313" key="2">
    <source>
        <dbReference type="EMBL" id="RKR20643.1"/>
    </source>
</evidence>
<feature type="transmembrane region" description="Helical" evidence="1">
    <location>
        <begin position="6"/>
        <end position="26"/>
    </location>
</feature>
<feature type="transmembrane region" description="Helical" evidence="1">
    <location>
        <begin position="187"/>
        <end position="207"/>
    </location>
</feature>